<accession>A0A8X7VX21</accession>
<dbReference type="AlphaFoldDB" id="A0A8X7VX21"/>
<evidence type="ECO:0000256" key="1">
    <source>
        <dbReference type="SAM" id="MobiDB-lite"/>
    </source>
</evidence>
<evidence type="ECO:0000313" key="2">
    <source>
        <dbReference type="EMBL" id="KAG2318283.1"/>
    </source>
</evidence>
<feature type="region of interest" description="Disordered" evidence="1">
    <location>
        <begin position="1"/>
        <end position="45"/>
    </location>
</feature>
<dbReference type="Proteomes" id="UP000886595">
    <property type="component" value="Unassembled WGS sequence"/>
</dbReference>
<proteinExistence type="predicted"/>
<sequence length="146" mass="16497">MIKKNPHPTERVVFPLDLNDGKEDDDEMVDNNPRALGNDKNKPRTLGMVPNLELALGEDETTTTGVVLPFMAGPSATEKHRSSNSQKPEEDDAASLSLSLSFSSLEKEQQRQRQQQNQRQVSGYEHKKQNVNTPMFLFRNFPDRSS</sequence>
<gene>
    <name evidence="2" type="ORF">Bca52824_021405</name>
</gene>
<evidence type="ECO:0000313" key="3">
    <source>
        <dbReference type="Proteomes" id="UP000886595"/>
    </source>
</evidence>
<feature type="compositionally biased region" description="Low complexity" evidence="1">
    <location>
        <begin position="95"/>
        <end position="104"/>
    </location>
</feature>
<organism evidence="2 3">
    <name type="scientific">Brassica carinata</name>
    <name type="common">Ethiopian mustard</name>
    <name type="synonym">Abyssinian cabbage</name>
    <dbReference type="NCBI Taxonomy" id="52824"/>
    <lineage>
        <taxon>Eukaryota</taxon>
        <taxon>Viridiplantae</taxon>
        <taxon>Streptophyta</taxon>
        <taxon>Embryophyta</taxon>
        <taxon>Tracheophyta</taxon>
        <taxon>Spermatophyta</taxon>
        <taxon>Magnoliopsida</taxon>
        <taxon>eudicotyledons</taxon>
        <taxon>Gunneridae</taxon>
        <taxon>Pentapetalae</taxon>
        <taxon>rosids</taxon>
        <taxon>malvids</taxon>
        <taxon>Brassicales</taxon>
        <taxon>Brassicaceae</taxon>
        <taxon>Brassiceae</taxon>
        <taxon>Brassica</taxon>
    </lineage>
</organism>
<dbReference type="EMBL" id="JAAMPC010000004">
    <property type="protein sequence ID" value="KAG2318283.1"/>
    <property type="molecule type" value="Genomic_DNA"/>
</dbReference>
<comment type="caution">
    <text evidence="2">The sequence shown here is derived from an EMBL/GenBank/DDBJ whole genome shotgun (WGS) entry which is preliminary data.</text>
</comment>
<name>A0A8X7VX21_BRACI</name>
<reference evidence="2 3" key="1">
    <citation type="submission" date="2020-02" db="EMBL/GenBank/DDBJ databases">
        <authorList>
            <person name="Ma Q."/>
            <person name="Huang Y."/>
            <person name="Song X."/>
            <person name="Pei D."/>
        </authorList>
    </citation>
    <scope>NUCLEOTIDE SEQUENCE [LARGE SCALE GENOMIC DNA]</scope>
    <source>
        <strain evidence="2">Sxm20200214</strain>
        <tissue evidence="2">Leaf</tissue>
    </source>
</reference>
<feature type="region of interest" description="Disordered" evidence="1">
    <location>
        <begin position="69"/>
        <end position="146"/>
    </location>
</feature>
<dbReference type="OrthoDB" id="10524253at2759"/>
<keyword evidence="3" id="KW-1185">Reference proteome</keyword>
<protein>
    <submittedName>
        <fullName evidence="2">Uncharacterized protein</fullName>
    </submittedName>
</protein>